<accession>A0A855Y0S5</accession>
<dbReference type="Gene3D" id="1.10.357.10">
    <property type="entry name" value="Tetracycline Repressor, domain 2"/>
    <property type="match status" value="1"/>
</dbReference>
<dbReference type="PROSITE" id="PS50977">
    <property type="entry name" value="HTH_TETR_2"/>
    <property type="match status" value="1"/>
</dbReference>
<dbReference type="EMBL" id="QGTZ01000015">
    <property type="protein sequence ID" value="PWW34320.1"/>
    <property type="molecule type" value="Genomic_DNA"/>
</dbReference>
<sequence length="177" mass="19976">MQDIADEAILGVATIFRYFPRKEQLIVAVASDIVQSEVLVFSDIIRGEGTCYDKLGRLFDSLVFFQQVESQQSSKLIEAFECYVAMSKSPLEDIEMYHSNYQQIISLCAELAELGKKDGSVRNDANVVETINTMINVFGNFSKKTAMLNGIEAFQTKVDEAEQFNILKNIFLDHLKP</sequence>
<feature type="domain" description="HTH tetR-type" evidence="3">
    <location>
        <begin position="1"/>
        <end position="37"/>
    </location>
</feature>
<protein>
    <submittedName>
        <fullName evidence="4">TetR family transcriptional regulator</fullName>
    </submittedName>
</protein>
<name>A0A855Y0S5_9BACL</name>
<evidence type="ECO:0000313" key="4">
    <source>
        <dbReference type="EMBL" id="PWW34320.1"/>
    </source>
</evidence>
<dbReference type="InterPro" id="IPR001647">
    <property type="entry name" value="HTH_TetR"/>
</dbReference>
<dbReference type="AlphaFoldDB" id="A0A855Y0S5"/>
<comment type="caution">
    <text evidence="2">Lacks conserved residue(s) required for the propagation of feature annotation.</text>
</comment>
<dbReference type="Pfam" id="PF00440">
    <property type="entry name" value="TetR_N"/>
    <property type="match status" value="1"/>
</dbReference>
<dbReference type="EMBL" id="QLLI01000004">
    <property type="protein sequence ID" value="RAI98316.1"/>
    <property type="molecule type" value="Genomic_DNA"/>
</dbReference>
<evidence type="ECO:0000256" key="1">
    <source>
        <dbReference type="ARBA" id="ARBA00023125"/>
    </source>
</evidence>
<organism evidence="4 6">
    <name type="scientific">Paenibacillus pabuli</name>
    <dbReference type="NCBI Taxonomy" id="1472"/>
    <lineage>
        <taxon>Bacteria</taxon>
        <taxon>Bacillati</taxon>
        <taxon>Bacillota</taxon>
        <taxon>Bacilli</taxon>
        <taxon>Bacillales</taxon>
        <taxon>Paenibacillaceae</taxon>
        <taxon>Paenibacillus</taxon>
    </lineage>
</organism>
<proteinExistence type="predicted"/>
<evidence type="ECO:0000259" key="3">
    <source>
        <dbReference type="PROSITE" id="PS50977"/>
    </source>
</evidence>
<keyword evidence="1 2" id="KW-0238">DNA-binding</keyword>
<dbReference type="InterPro" id="IPR009057">
    <property type="entry name" value="Homeodomain-like_sf"/>
</dbReference>
<reference evidence="4 6" key="1">
    <citation type="submission" date="2018-05" db="EMBL/GenBank/DDBJ databases">
        <title>Freshwater and sediment microbial communities from various areas in North America, analyzing microbe dynamics in response to fracking.</title>
        <authorList>
            <person name="Lamendella R."/>
        </authorList>
    </citation>
    <scope>NUCLEOTIDE SEQUENCE [LARGE SCALE GENOMIC DNA]</scope>
    <source>
        <strain evidence="4 6">DB-3</strain>
        <strain evidence="5 7">NG-13</strain>
    </source>
</reference>
<dbReference type="Proteomes" id="UP000247078">
    <property type="component" value="Unassembled WGS sequence"/>
</dbReference>
<comment type="caution">
    <text evidence="4">The sequence shown here is derived from an EMBL/GenBank/DDBJ whole genome shotgun (WGS) entry which is preliminary data.</text>
</comment>
<dbReference type="Proteomes" id="UP000248827">
    <property type="component" value="Unassembled WGS sequence"/>
</dbReference>
<keyword evidence="7" id="KW-1185">Reference proteome</keyword>
<dbReference type="SUPFAM" id="SSF46689">
    <property type="entry name" value="Homeodomain-like"/>
    <property type="match status" value="1"/>
</dbReference>
<gene>
    <name evidence="5" type="ORF">DET54_104373</name>
    <name evidence="4" type="ORF">DET56_11532</name>
</gene>
<evidence type="ECO:0000313" key="7">
    <source>
        <dbReference type="Proteomes" id="UP000248827"/>
    </source>
</evidence>
<dbReference type="GO" id="GO:0003677">
    <property type="term" value="F:DNA binding"/>
    <property type="evidence" value="ECO:0007669"/>
    <property type="project" value="UniProtKB-UniRule"/>
</dbReference>
<evidence type="ECO:0000313" key="6">
    <source>
        <dbReference type="Proteomes" id="UP000247078"/>
    </source>
</evidence>
<evidence type="ECO:0000256" key="2">
    <source>
        <dbReference type="PROSITE-ProRule" id="PRU00335"/>
    </source>
</evidence>
<evidence type="ECO:0000313" key="5">
    <source>
        <dbReference type="EMBL" id="RAI98316.1"/>
    </source>
</evidence>